<dbReference type="SUPFAM" id="SSF48452">
    <property type="entry name" value="TPR-like"/>
    <property type="match status" value="1"/>
</dbReference>
<dbReference type="Gene3D" id="6.10.140.2220">
    <property type="match status" value="1"/>
</dbReference>
<evidence type="ECO:0000313" key="2">
    <source>
        <dbReference type="EMBL" id="KAG5681487.1"/>
    </source>
</evidence>
<dbReference type="EMBL" id="JADBJN010000001">
    <property type="protein sequence ID" value="KAG5681487.1"/>
    <property type="molecule type" value="Genomic_DNA"/>
</dbReference>
<proteinExistence type="predicted"/>
<dbReference type="SUPFAM" id="SSF82199">
    <property type="entry name" value="SET domain"/>
    <property type="match status" value="1"/>
</dbReference>
<dbReference type="GO" id="GO:0008757">
    <property type="term" value="F:S-adenosylmethionine-dependent methyltransferase activity"/>
    <property type="evidence" value="ECO:0007669"/>
    <property type="project" value="UniProtKB-ARBA"/>
</dbReference>
<dbReference type="AlphaFoldDB" id="A0A9J6CHY7"/>
<dbReference type="Pfam" id="PF00856">
    <property type="entry name" value="SET"/>
    <property type="match status" value="1"/>
</dbReference>
<reference evidence="2" key="1">
    <citation type="submission" date="2021-03" db="EMBL/GenBank/DDBJ databases">
        <title>Chromosome level genome of the anhydrobiotic midge Polypedilum vanderplanki.</title>
        <authorList>
            <person name="Yoshida Y."/>
            <person name="Kikawada T."/>
            <person name="Gusev O."/>
        </authorList>
    </citation>
    <scope>NUCLEOTIDE SEQUENCE</scope>
    <source>
        <strain evidence="2">NIAS01</strain>
        <tissue evidence="2">Whole body or cell culture</tissue>
    </source>
</reference>
<protein>
    <recommendedName>
        <fullName evidence="1">SET domain-containing protein</fullName>
    </recommendedName>
</protein>
<dbReference type="Gene3D" id="1.25.40.10">
    <property type="entry name" value="Tetratricopeptide repeat domain"/>
    <property type="match status" value="1"/>
</dbReference>
<accession>A0A9J6CHY7</accession>
<dbReference type="PANTHER" id="PTHR47111:SF1">
    <property type="entry name" value="SET AND MYND DOMAIN-CONTAINING PROTEIN 4"/>
    <property type="match status" value="1"/>
</dbReference>
<sequence>MSFLFRDAEDIVKKNNKESKLFREDGNINYRKKKIFDAIYNYNRAIVFAKTKEDLALAYGNRSAACLEAGKYKECLINIELAKQTGFPKNKMQQLNDRKEKCKKMIEEQKKDPKNDIWSYIKLSYPANEKIPWMIKGLEMRTTEEFGRGIYTTHDLKAGDILCIEESKLQAVDFDGFFKCCNNCAKTSMMTLIPCSKTATFMFCSTDCRDEFYKYTNFASDIFYKTEVFSNRMINIFGGREKLFQYIDSNPSNSIFDFDFSDSSHPDYWLNIYKCFLSSASAPLICDCPQNENPLEEKFNRIFNEKFLGNAVYVNHQIHKNEVLPKNREAIKMFKTAHSQNEKPCFTTFRALLNHSCVPNIDLVSINNTIVFYVKKPIKANEQLFIAYNDLNMKEHRLILSLYGVRNCSCIACTQNISLSDINQKMRCNMSECIIFILILLKSEMLHMQWK</sequence>
<dbReference type="Gene3D" id="2.170.270.10">
    <property type="entry name" value="SET domain"/>
    <property type="match status" value="2"/>
</dbReference>
<dbReference type="InterPro" id="IPR011990">
    <property type="entry name" value="TPR-like_helical_dom_sf"/>
</dbReference>
<comment type="caution">
    <text evidence="2">The sequence shown here is derived from an EMBL/GenBank/DDBJ whole genome shotgun (WGS) entry which is preliminary data.</text>
</comment>
<dbReference type="InterPro" id="IPR046341">
    <property type="entry name" value="SET_dom_sf"/>
</dbReference>
<feature type="domain" description="SET" evidence="1">
    <location>
        <begin position="136"/>
        <end position="389"/>
    </location>
</feature>
<dbReference type="PANTHER" id="PTHR47111">
    <property type="entry name" value="BCDNA.LD29892"/>
    <property type="match status" value="1"/>
</dbReference>
<evidence type="ECO:0000313" key="3">
    <source>
        <dbReference type="Proteomes" id="UP001107558"/>
    </source>
</evidence>
<dbReference type="Proteomes" id="UP001107558">
    <property type="component" value="Chromosome 1"/>
</dbReference>
<dbReference type="SMART" id="SM00317">
    <property type="entry name" value="SET"/>
    <property type="match status" value="1"/>
</dbReference>
<dbReference type="InterPro" id="IPR001214">
    <property type="entry name" value="SET_dom"/>
</dbReference>
<organism evidence="2 3">
    <name type="scientific">Polypedilum vanderplanki</name>
    <name type="common">Sleeping chironomid midge</name>
    <dbReference type="NCBI Taxonomy" id="319348"/>
    <lineage>
        <taxon>Eukaryota</taxon>
        <taxon>Metazoa</taxon>
        <taxon>Ecdysozoa</taxon>
        <taxon>Arthropoda</taxon>
        <taxon>Hexapoda</taxon>
        <taxon>Insecta</taxon>
        <taxon>Pterygota</taxon>
        <taxon>Neoptera</taxon>
        <taxon>Endopterygota</taxon>
        <taxon>Diptera</taxon>
        <taxon>Nematocera</taxon>
        <taxon>Chironomoidea</taxon>
        <taxon>Chironomidae</taxon>
        <taxon>Chironominae</taxon>
        <taxon>Polypedilum</taxon>
        <taxon>Polypedilum</taxon>
    </lineage>
</organism>
<name>A0A9J6CHY7_POLVA</name>
<evidence type="ECO:0000259" key="1">
    <source>
        <dbReference type="PROSITE" id="PS50280"/>
    </source>
</evidence>
<dbReference type="OrthoDB" id="5945798at2759"/>
<dbReference type="GO" id="GO:0008170">
    <property type="term" value="F:N-methyltransferase activity"/>
    <property type="evidence" value="ECO:0007669"/>
    <property type="project" value="UniProtKB-ARBA"/>
</dbReference>
<keyword evidence="3" id="KW-1185">Reference proteome</keyword>
<gene>
    <name evidence="2" type="ORF">PVAND_010917</name>
</gene>
<dbReference type="GO" id="GO:0008276">
    <property type="term" value="F:protein methyltransferase activity"/>
    <property type="evidence" value="ECO:0007669"/>
    <property type="project" value="UniProtKB-ARBA"/>
</dbReference>
<dbReference type="PROSITE" id="PS50280">
    <property type="entry name" value="SET"/>
    <property type="match status" value="1"/>
</dbReference>